<dbReference type="AlphaFoldDB" id="A0A7C1NMR2"/>
<keyword evidence="3" id="KW-0133">Cell shape</keyword>
<dbReference type="SUPFAM" id="SSF55729">
    <property type="entry name" value="Acyl-CoA N-acyltransferases (Nat)"/>
    <property type="match status" value="2"/>
</dbReference>
<dbReference type="PROSITE" id="PS51191">
    <property type="entry name" value="FEMABX"/>
    <property type="match status" value="1"/>
</dbReference>
<evidence type="ECO:0000256" key="5">
    <source>
        <dbReference type="ARBA" id="ARBA00023315"/>
    </source>
</evidence>
<evidence type="ECO:0000256" key="4">
    <source>
        <dbReference type="ARBA" id="ARBA00022984"/>
    </source>
</evidence>
<comment type="similarity">
    <text evidence="1">Belongs to the FemABX family.</text>
</comment>
<organism evidence="7">
    <name type="scientific">candidate division WWE3 bacterium</name>
    <dbReference type="NCBI Taxonomy" id="2053526"/>
    <lineage>
        <taxon>Bacteria</taxon>
        <taxon>Katanobacteria</taxon>
    </lineage>
</organism>
<gene>
    <name evidence="7" type="ORF">ENI09_00010</name>
</gene>
<keyword evidence="4" id="KW-0573">Peptidoglycan synthesis</keyword>
<sequence length="338" mass="38142">MEIKEILTAEPWEDFLLDREHPPFLQSWAWGEFQEKLGLSHHRFGIYQKNSLVGVGLALSGQRRLGSFVYVPHGPVFEEFDKGLARATLGYLKNFAKKEGVDYLRVEPAWELSNEAKELFESEGFKKAGTPTIQAGGRTLLLDLNLEEKDLLMGLRKTTRYLIKKAEEAGVEVHRSSSPSMLGKFYRLMEVTKKRQGFVAHPTKYLQAQFEALAARRMAELSFASYKGDVLAAAISISYGDTVYYVHGASVRGDVPVSYALLWENIKEAKKDGLSYFDFWGIAPEGSSKRHPWFGYSLFKKGFGGYPVDYIGAWDLALTPRYLAVYAADLGRRVLRGV</sequence>
<dbReference type="PANTHER" id="PTHR36174">
    <property type="entry name" value="LIPID II:GLYCINE GLYCYLTRANSFERASE"/>
    <property type="match status" value="1"/>
</dbReference>
<protein>
    <submittedName>
        <fullName evidence="7">Peptidoglycan bridge formation glycyltransferase FemA/FemB family protein</fullName>
    </submittedName>
</protein>
<reference evidence="7" key="1">
    <citation type="journal article" date="2020" name="mSystems">
        <title>Genome- and Community-Level Interaction Insights into Carbon Utilization and Element Cycling Functions of Hydrothermarchaeota in Hydrothermal Sediment.</title>
        <authorList>
            <person name="Zhou Z."/>
            <person name="Liu Y."/>
            <person name="Xu W."/>
            <person name="Pan J."/>
            <person name="Luo Z.H."/>
            <person name="Li M."/>
        </authorList>
    </citation>
    <scope>NUCLEOTIDE SEQUENCE [LARGE SCALE GENOMIC DNA]</scope>
    <source>
        <strain evidence="7">HyVt-365</strain>
    </source>
</reference>
<keyword evidence="2" id="KW-0808">Transferase</keyword>
<dbReference type="EMBL" id="DRHH01000001">
    <property type="protein sequence ID" value="HEB13783.1"/>
    <property type="molecule type" value="Genomic_DNA"/>
</dbReference>
<dbReference type="PANTHER" id="PTHR36174:SF1">
    <property type="entry name" value="LIPID II:GLYCINE GLYCYLTRANSFERASE"/>
    <property type="match status" value="1"/>
</dbReference>
<dbReference type="GO" id="GO:0009252">
    <property type="term" value="P:peptidoglycan biosynthetic process"/>
    <property type="evidence" value="ECO:0007669"/>
    <property type="project" value="UniProtKB-KW"/>
</dbReference>
<evidence type="ECO:0000256" key="3">
    <source>
        <dbReference type="ARBA" id="ARBA00022960"/>
    </source>
</evidence>
<evidence type="ECO:0000313" key="7">
    <source>
        <dbReference type="EMBL" id="HEB13783.1"/>
    </source>
</evidence>
<dbReference type="GO" id="GO:0071555">
    <property type="term" value="P:cell wall organization"/>
    <property type="evidence" value="ECO:0007669"/>
    <property type="project" value="UniProtKB-KW"/>
</dbReference>
<dbReference type="InterPro" id="IPR016181">
    <property type="entry name" value="Acyl_CoA_acyltransferase"/>
</dbReference>
<proteinExistence type="inferred from homology"/>
<dbReference type="GO" id="GO:0008360">
    <property type="term" value="P:regulation of cell shape"/>
    <property type="evidence" value="ECO:0007669"/>
    <property type="project" value="UniProtKB-KW"/>
</dbReference>
<keyword evidence="5" id="KW-0012">Acyltransferase</keyword>
<dbReference type="InterPro" id="IPR003447">
    <property type="entry name" value="FEMABX"/>
</dbReference>
<evidence type="ECO:0000256" key="6">
    <source>
        <dbReference type="ARBA" id="ARBA00023316"/>
    </source>
</evidence>
<dbReference type="GO" id="GO:0016755">
    <property type="term" value="F:aminoacyltransferase activity"/>
    <property type="evidence" value="ECO:0007669"/>
    <property type="project" value="InterPro"/>
</dbReference>
<evidence type="ECO:0000256" key="1">
    <source>
        <dbReference type="ARBA" id="ARBA00009943"/>
    </source>
</evidence>
<dbReference type="Gene3D" id="3.40.630.30">
    <property type="match status" value="2"/>
</dbReference>
<comment type="caution">
    <text evidence="7">The sequence shown here is derived from an EMBL/GenBank/DDBJ whole genome shotgun (WGS) entry which is preliminary data.</text>
</comment>
<name>A0A7C1NMR2_UNCKA</name>
<evidence type="ECO:0000256" key="2">
    <source>
        <dbReference type="ARBA" id="ARBA00022679"/>
    </source>
</evidence>
<accession>A0A7C1NMR2</accession>
<dbReference type="Pfam" id="PF02388">
    <property type="entry name" value="FemAB"/>
    <property type="match status" value="2"/>
</dbReference>
<dbReference type="Proteomes" id="UP000885744">
    <property type="component" value="Unassembled WGS sequence"/>
</dbReference>
<keyword evidence="6" id="KW-0961">Cell wall biogenesis/degradation</keyword>
<dbReference type="InterPro" id="IPR050644">
    <property type="entry name" value="PG_Glycine_Bridge_Synth"/>
</dbReference>